<evidence type="ECO:0000313" key="3">
    <source>
        <dbReference type="Proteomes" id="UP000271241"/>
    </source>
</evidence>
<keyword evidence="1" id="KW-1133">Transmembrane helix</keyword>
<feature type="transmembrane region" description="Helical" evidence="1">
    <location>
        <begin position="421"/>
        <end position="440"/>
    </location>
</feature>
<evidence type="ECO:0000313" key="2">
    <source>
        <dbReference type="EMBL" id="RKP09080.1"/>
    </source>
</evidence>
<evidence type="ECO:0000256" key="1">
    <source>
        <dbReference type="SAM" id="Phobius"/>
    </source>
</evidence>
<dbReference type="EMBL" id="KZ992544">
    <property type="protein sequence ID" value="RKP09080.1"/>
    <property type="molecule type" value="Genomic_DNA"/>
</dbReference>
<protein>
    <submittedName>
        <fullName evidence="2">Uncharacterized protein</fullName>
    </submittedName>
</protein>
<feature type="transmembrane region" description="Helical" evidence="1">
    <location>
        <begin position="54"/>
        <end position="76"/>
    </location>
</feature>
<dbReference type="AlphaFoldDB" id="A0A4P9XUG6"/>
<feature type="transmembrane region" description="Helical" evidence="1">
    <location>
        <begin position="354"/>
        <end position="374"/>
    </location>
</feature>
<keyword evidence="3" id="KW-1185">Reference proteome</keyword>
<organism evidence="2 3">
    <name type="scientific">Thamnocephalis sphaerospora</name>
    <dbReference type="NCBI Taxonomy" id="78915"/>
    <lineage>
        <taxon>Eukaryota</taxon>
        <taxon>Fungi</taxon>
        <taxon>Fungi incertae sedis</taxon>
        <taxon>Zoopagomycota</taxon>
        <taxon>Zoopagomycotina</taxon>
        <taxon>Zoopagomycetes</taxon>
        <taxon>Zoopagales</taxon>
        <taxon>Sigmoideomycetaceae</taxon>
        <taxon>Thamnocephalis</taxon>
    </lineage>
</organism>
<feature type="transmembrane region" description="Helical" evidence="1">
    <location>
        <begin position="107"/>
        <end position="130"/>
    </location>
</feature>
<accession>A0A4P9XUG6</accession>
<dbReference type="Proteomes" id="UP000271241">
    <property type="component" value="Unassembled WGS sequence"/>
</dbReference>
<feature type="transmembrane region" description="Helical" evidence="1">
    <location>
        <begin position="257"/>
        <end position="280"/>
    </location>
</feature>
<feature type="transmembrane region" description="Helical" evidence="1">
    <location>
        <begin position="286"/>
        <end position="304"/>
    </location>
</feature>
<proteinExistence type="predicted"/>
<feature type="transmembrane region" description="Helical" evidence="1">
    <location>
        <begin position="220"/>
        <end position="245"/>
    </location>
</feature>
<keyword evidence="1" id="KW-0472">Membrane</keyword>
<feature type="transmembrane region" description="Helical" evidence="1">
    <location>
        <begin position="150"/>
        <end position="171"/>
    </location>
</feature>
<feature type="transmembrane region" description="Helical" evidence="1">
    <location>
        <begin position="395"/>
        <end position="415"/>
    </location>
</feature>
<feature type="transmembrane region" description="Helical" evidence="1">
    <location>
        <begin position="311"/>
        <end position="334"/>
    </location>
</feature>
<feature type="transmembrane region" description="Helical" evidence="1">
    <location>
        <begin position="192"/>
        <end position="214"/>
    </location>
</feature>
<sequence length="467" mass="52298">MSLFRDDTLLSMSHSVKNSVLVAMLTVMFWICVSNCREGASLLYARRHTRGARLYLPMLNIVPSLVGGFANCTVILALDAAALALGASSIVAILFTRVYYAWMRHKWLLYLGSALIFVNFSVSIAILSAMPVDTDKNGTCSIPMNTYWTFAKFIVDIVTNLVLSGLYLYVLGRMVSSSSSVSLYRELRHEGFLYTFLVIVSSVATSVVVILDLLPGHALYVYGVDVLLTLMFWIFFGNLCDGLLLLHSRRHTRGTRLYVPILNIIPNLFCAIMCACSVIMKLDTVALSFGTTAIIGILFIRVYYAWMRHRWLLYLGSVMLFINFSVCISSLVAVTPYIDSNGSCLETIDHYWTLAKFSTDIIVNVTLSGLYLYVLGQAFRAGFSTSLYRELRQEGFIATFLVIISSTTAAVFVIIDIAPGNALYVYGIDTPFIFGVLDFICHYWRRLKCYCCPHAWTTAVSTVEYYS</sequence>
<feature type="transmembrane region" description="Helical" evidence="1">
    <location>
        <begin position="82"/>
        <end position="100"/>
    </location>
</feature>
<reference evidence="3" key="1">
    <citation type="journal article" date="2018" name="Nat. Microbiol.">
        <title>Leveraging single-cell genomics to expand the fungal tree of life.</title>
        <authorList>
            <person name="Ahrendt S.R."/>
            <person name="Quandt C.A."/>
            <person name="Ciobanu D."/>
            <person name="Clum A."/>
            <person name="Salamov A."/>
            <person name="Andreopoulos B."/>
            <person name="Cheng J.F."/>
            <person name="Woyke T."/>
            <person name="Pelin A."/>
            <person name="Henrissat B."/>
            <person name="Reynolds N.K."/>
            <person name="Benny G.L."/>
            <person name="Smith M.E."/>
            <person name="James T.Y."/>
            <person name="Grigoriev I.V."/>
        </authorList>
    </citation>
    <scope>NUCLEOTIDE SEQUENCE [LARGE SCALE GENOMIC DNA]</scope>
    <source>
        <strain evidence="3">RSA 1356</strain>
    </source>
</reference>
<name>A0A4P9XUG6_9FUNG</name>
<gene>
    <name evidence="2" type="ORF">THASP1DRAFT_23045</name>
</gene>
<feature type="transmembrane region" description="Helical" evidence="1">
    <location>
        <begin position="15"/>
        <end position="33"/>
    </location>
</feature>
<keyword evidence="1" id="KW-0812">Transmembrane</keyword>